<feature type="signal peptide" evidence="1">
    <location>
        <begin position="1"/>
        <end position="25"/>
    </location>
</feature>
<dbReference type="RefSeq" id="WP_139384139.1">
    <property type="nucleotide sequence ID" value="NZ_FVZE01000027.1"/>
</dbReference>
<evidence type="ECO:0000256" key="1">
    <source>
        <dbReference type="SAM" id="SignalP"/>
    </source>
</evidence>
<dbReference type="EMBL" id="FVZE01000027">
    <property type="protein sequence ID" value="SLK13316.1"/>
    <property type="molecule type" value="Genomic_DNA"/>
</dbReference>
<keyword evidence="3" id="KW-1185">Reference proteome</keyword>
<feature type="chain" id="PRO_5012188604" description="TonB-dependent receptor" evidence="1">
    <location>
        <begin position="26"/>
        <end position="80"/>
    </location>
</feature>
<dbReference type="AlphaFoldDB" id="A0A1U6IZ79"/>
<evidence type="ECO:0008006" key="4">
    <source>
        <dbReference type="Google" id="ProtNLM"/>
    </source>
</evidence>
<proteinExistence type="predicted"/>
<dbReference type="Proteomes" id="UP000190989">
    <property type="component" value="Unassembled WGS sequence"/>
</dbReference>
<feature type="non-terminal residue" evidence="2">
    <location>
        <position position="80"/>
    </location>
</feature>
<keyword evidence="1" id="KW-0732">Signal</keyword>
<sequence>MKMRTILGKALFVVAASGGSTLALAQSFVSAAPEAGANDAASSQRSLGESQEIIVTATRQEQVLRRVPLSVTAYSQEALD</sequence>
<reference evidence="3" key="1">
    <citation type="submission" date="2017-02" db="EMBL/GenBank/DDBJ databases">
        <authorList>
            <person name="Varghese N."/>
            <person name="Submissions S."/>
        </authorList>
    </citation>
    <scope>NUCLEOTIDE SEQUENCE [LARGE SCALE GENOMIC DNA]</scope>
    <source>
        <strain evidence="3">SM117</strain>
    </source>
</reference>
<protein>
    <recommendedName>
        <fullName evidence="4">TonB-dependent receptor</fullName>
    </recommendedName>
</protein>
<gene>
    <name evidence="2" type="ORF">SAMN06295987_1275</name>
</gene>
<accession>A0A1U6IZ79</accession>
<organism evidence="2 3">
    <name type="scientific">Novosphingobium mathurense</name>
    <dbReference type="NCBI Taxonomy" id="428990"/>
    <lineage>
        <taxon>Bacteria</taxon>
        <taxon>Pseudomonadati</taxon>
        <taxon>Pseudomonadota</taxon>
        <taxon>Alphaproteobacteria</taxon>
        <taxon>Sphingomonadales</taxon>
        <taxon>Sphingomonadaceae</taxon>
        <taxon>Novosphingobium</taxon>
    </lineage>
</organism>
<evidence type="ECO:0000313" key="2">
    <source>
        <dbReference type="EMBL" id="SLK13316.1"/>
    </source>
</evidence>
<name>A0A1U6IZ79_9SPHN</name>
<evidence type="ECO:0000313" key="3">
    <source>
        <dbReference type="Proteomes" id="UP000190989"/>
    </source>
</evidence>